<dbReference type="EMBL" id="LCVB01000027">
    <property type="protein sequence ID" value="KLJ29619.1"/>
    <property type="molecule type" value="Genomic_DNA"/>
</dbReference>
<evidence type="ECO:0000259" key="3">
    <source>
        <dbReference type="Pfam" id="PF13180"/>
    </source>
</evidence>
<keyword evidence="1" id="KW-0812">Transmembrane</keyword>
<feature type="domain" description="PDZ" evidence="3">
    <location>
        <begin position="135"/>
        <end position="203"/>
    </location>
</feature>
<feature type="transmembrane region" description="Helical" evidence="1">
    <location>
        <begin position="20"/>
        <end position="42"/>
    </location>
</feature>
<evidence type="ECO:0000259" key="2">
    <source>
        <dbReference type="Pfam" id="PF05362"/>
    </source>
</evidence>
<evidence type="ECO:0000313" key="5">
    <source>
        <dbReference type="EMBL" id="OCM70959.1"/>
    </source>
</evidence>
<proteinExistence type="predicted"/>
<keyword evidence="1" id="KW-0472">Membrane</keyword>
<protein>
    <submittedName>
        <fullName evidence="5">Peptidase S16</fullName>
    </submittedName>
</protein>
<evidence type="ECO:0000313" key="4">
    <source>
        <dbReference type="EMBL" id="KLJ29619.1"/>
    </source>
</evidence>
<comment type="caution">
    <text evidence="5">The sequence shown here is derived from an EMBL/GenBank/DDBJ whole genome shotgun (WGS) entry which is preliminary data.</text>
</comment>
<dbReference type="GO" id="GO:0006508">
    <property type="term" value="P:proteolysis"/>
    <property type="evidence" value="ECO:0007669"/>
    <property type="project" value="InterPro"/>
</dbReference>
<dbReference type="Pfam" id="PF13180">
    <property type="entry name" value="PDZ_2"/>
    <property type="match status" value="1"/>
</dbReference>
<dbReference type="InterPro" id="IPR008269">
    <property type="entry name" value="Lon_proteolytic"/>
</dbReference>
<dbReference type="Proteomes" id="UP000035174">
    <property type="component" value="Unassembled WGS sequence"/>
</dbReference>
<dbReference type="GO" id="GO:0030163">
    <property type="term" value="P:protein catabolic process"/>
    <property type="evidence" value="ECO:0007669"/>
    <property type="project" value="InterPro"/>
</dbReference>
<keyword evidence="1" id="KW-1133">Transmembrane helix</keyword>
<reference evidence="5 7" key="2">
    <citation type="journal article" date="2016" name="Sci. Rep.">
        <title>Serotype IV Streptococcus agalactiae ST-452 has arisen from large genomic recombination events between CC23 and the hypervirulent CC17 lineages.</title>
        <authorList>
            <person name="Campisi E."/>
            <person name="Rinaudo C.D."/>
            <person name="Donati C."/>
            <person name="Barucco M."/>
            <person name="Torricelli G."/>
            <person name="Edwards M.S."/>
            <person name="Baker C.J."/>
            <person name="Margarit I."/>
            <person name="Rosini R."/>
        </authorList>
    </citation>
    <scope>NUCLEOTIDE SEQUENCE [LARGE SCALE GENOMIC DNA]</scope>
    <source>
        <strain evidence="5 7">CZ-PW-140</strain>
    </source>
</reference>
<dbReference type="InterPro" id="IPR027065">
    <property type="entry name" value="Lon_Prtase"/>
</dbReference>
<dbReference type="KEGG" id="sage:EN72_02665"/>
<dbReference type="SUPFAM" id="SSF54211">
    <property type="entry name" value="Ribosomal protein S5 domain 2-like"/>
    <property type="match status" value="1"/>
</dbReference>
<gene>
    <name evidence="5" type="ORF">AX245_10810</name>
    <name evidence="4" type="ORF">WA45_04525</name>
</gene>
<reference evidence="4 6" key="1">
    <citation type="journal article" date="2015" name="PLoS ONE">
        <title>Genomic analysis reveals the molecular basis for capsule loss in the group B streptococcus population.</title>
        <authorList>
            <consortium name="DEVANI Consortium"/>
            <person name="Rosini R."/>
            <person name="Campisi E."/>
            <person name="De Chiara M."/>
            <person name="Tettelin H."/>
            <person name="Rinaudo D."/>
            <person name="Toniolo C."/>
            <person name="Metruccio M."/>
            <person name="Guidotti S."/>
            <person name="Sorensen U.B."/>
            <person name="Kilian M."/>
            <person name="Ramirez M."/>
            <person name="Janulczyk R."/>
            <person name="Donati C."/>
            <person name="Grandi G."/>
            <person name="Margarit I."/>
        </authorList>
    </citation>
    <scope>NUCLEOTIDE SEQUENCE [LARGE SCALE GENOMIC DNA]</scope>
    <source>
        <strain evidence="4 6">ES-PW-063</strain>
    </source>
</reference>
<dbReference type="PANTHER" id="PTHR10046">
    <property type="entry name" value="ATP DEPENDENT LON PROTEASE FAMILY MEMBER"/>
    <property type="match status" value="1"/>
</dbReference>
<dbReference type="Gene3D" id="3.30.230.10">
    <property type="match status" value="1"/>
</dbReference>
<dbReference type="EMBL" id="MAWT01000041">
    <property type="protein sequence ID" value="OCM70959.1"/>
    <property type="molecule type" value="Genomic_DNA"/>
</dbReference>
<sequence length="357" mass="39199">MKNRDPKRKHKSLLGLLKWWIIGFAFLLLVLASLVVRLPYYLEMPGGAYDIRSVLKVNKKADKAKGSYNFVAVSVSQATPAQVLYAWLTPFTELSSKEETTGGFSNDDYLRINQFYMETSQNESIYQALKLANKQVSLTYKGVYVLNLAKNSTFKDRLHLADTVTGVNGKSFKNSSQLIKYVAALHLGDKVKVQYTSQGKKKESVGKVIKLSNGKNGIGIGLTDHTEVLSDVPVDFNTEGVGGPSAGLMFTLAIYDQLVKEDLRKGRKIAGTGTIEQNGHVGDIGGAGLKVVSAAKKGMDIFFVPNNPIDKNAKKGKTKVQTNYQEAKAAAKRLGTKMKIVPVQNVQQAIDYLKKTK</sequence>
<feature type="domain" description="Lon proteolytic" evidence="2">
    <location>
        <begin position="242"/>
        <end position="307"/>
    </location>
</feature>
<dbReference type="GO" id="GO:0004252">
    <property type="term" value="F:serine-type endopeptidase activity"/>
    <property type="evidence" value="ECO:0007669"/>
    <property type="project" value="InterPro"/>
</dbReference>
<organism evidence="5 7">
    <name type="scientific">Streptococcus agalactiae</name>
    <dbReference type="NCBI Taxonomy" id="1311"/>
    <lineage>
        <taxon>Bacteria</taxon>
        <taxon>Bacillati</taxon>
        <taxon>Bacillota</taxon>
        <taxon>Bacilli</taxon>
        <taxon>Lactobacillales</taxon>
        <taxon>Streptococcaceae</taxon>
        <taxon>Streptococcus</taxon>
    </lineage>
</organism>
<dbReference type="Proteomes" id="UP000093122">
    <property type="component" value="Unassembled WGS sequence"/>
</dbReference>
<evidence type="ECO:0000313" key="6">
    <source>
        <dbReference type="Proteomes" id="UP000035174"/>
    </source>
</evidence>
<dbReference type="GO" id="GO:0005524">
    <property type="term" value="F:ATP binding"/>
    <property type="evidence" value="ECO:0007669"/>
    <property type="project" value="InterPro"/>
</dbReference>
<dbReference type="RefSeq" id="WP_000796095.1">
    <property type="nucleotide sequence ID" value="NZ_AP018935.1"/>
</dbReference>
<dbReference type="InterPro" id="IPR001478">
    <property type="entry name" value="PDZ"/>
</dbReference>
<dbReference type="InterPro" id="IPR020568">
    <property type="entry name" value="Ribosomal_Su5_D2-typ_SF"/>
</dbReference>
<evidence type="ECO:0000256" key="1">
    <source>
        <dbReference type="SAM" id="Phobius"/>
    </source>
</evidence>
<dbReference type="Pfam" id="PF05362">
    <property type="entry name" value="Lon_C"/>
    <property type="match status" value="1"/>
</dbReference>
<accession>A0A0E1EG10</accession>
<evidence type="ECO:0000313" key="7">
    <source>
        <dbReference type="Proteomes" id="UP000093122"/>
    </source>
</evidence>
<dbReference type="InterPro" id="IPR014721">
    <property type="entry name" value="Ribsml_uS5_D2-typ_fold_subgr"/>
</dbReference>
<dbReference type="MEROPS" id="S16.012"/>
<name>A0A0E1EG10_STRAG</name>
<dbReference type="GO" id="GO:0004176">
    <property type="term" value="F:ATP-dependent peptidase activity"/>
    <property type="evidence" value="ECO:0007669"/>
    <property type="project" value="InterPro"/>
</dbReference>
<dbReference type="AlphaFoldDB" id="A0A0E1EG10"/>
<dbReference type="NCBIfam" id="NF041438">
    <property type="entry name" value="SepM_fam_S16"/>
    <property type="match status" value="1"/>
</dbReference>